<dbReference type="GO" id="GO:0005886">
    <property type="term" value="C:plasma membrane"/>
    <property type="evidence" value="ECO:0007669"/>
    <property type="project" value="TreeGrafter"/>
</dbReference>
<evidence type="ECO:0000313" key="6">
    <source>
        <dbReference type="EMBL" id="CAG99842.1"/>
    </source>
</evidence>
<feature type="domain" description="CRIM" evidence="3">
    <location>
        <begin position="591"/>
        <end position="736"/>
    </location>
</feature>
<sequence>MDVEVIINKLRAKFLKQSSERDQLNRIIKPFGEVSETTLKLYEDENGENMLQRLDSPPIAESSVKYGRHSKNHSIGTESNLFSASQNNTMVSLVEEEEEGTDRVRNGIADYGRNVLAKKSSSNNTLGDKSHDSSSKGQSRSRSRSRSRSQSIIGGGAGDTNSLKHKVVSTLHRRGSELSLQSSTSKASEKLKTAKKSGLRLSRLFRASSTSSSSKEPTSSKANKFIPGRSRAGSLKKPVLNLYDHFLYTNEGLDNLDDEDDDDEDDKYEYDKGAVLNFFGKEKRNNSSSSSLALDEKVKSTKRTNFLENFPLNPHNILQTSDTVSSNDSERRHNSQAKRGGKQKEYDNGKDASSYIESYLNQPDLKPFDLQNGITIETALNNTDSDAINSKSDGIPRNSSSFISESEDEDLISNDDASSYGKSLLDSDFSGDEFESSHLQSSDLSSMTFDSHEIPNNSIPRSRALTMYHSGDDSTLDKELDKATKLLHMANKAPRESLSQSEPRESTGAVGKRGLNLSQPELRSSAMKHRSSTSSMSESIRSRHLLPIERHRRTSSVATQSSVDKDTIEPSTEPEFVIEKVDVGNNHPQSESTLSILFNKSKTTQINPLEYFCAVSAEKELRSNALKLDVYIQDSKTYKRKPFTISVKKTATVFEVLGYSLYCYSTEFKPPDTAGELPTDEINNPNHFTLKIVDEDGEPYEDNFGVLERTQQINTIFDNEVVICKVLNDEQFERNEEETPLPSVMTDDFDQEDSNDGLSHLNQLSYYKSIIPSKNTQMSDSGSNYVNIKVFLYPNLNPQYNFTNIRIPVTSKINEVLVNYCKLKNLDPTEYVLKMEKRNLILDLNDYVTSLDGNYNVELLKKKDARTKKFERMKAVTNQPVLPTIQSTELTPLTLTMANDNRLLNKTLQEEETSANSGRPTSNRTSSKNLFSINKQHNTSSSTSGFFKLKNSSKSSLNNGQKSPKLGSLSKPSNNVSGNNSYKDLFAGSYYKYKVWRRQQMSFINKHERMLVIDGDYVYISGPDGDFNWTHENVKTKSFHISQITLVKRSKRVPEYFKIFVHRPDRERRYYFEAVSAEECVEIITRLQNLIRVYRMNQK</sequence>
<dbReference type="PaxDb" id="284590-Q6CMT4"/>
<name>Q6CMT4_KLULA</name>
<dbReference type="AlphaFoldDB" id="Q6CMT4"/>
<dbReference type="GO" id="GO:0038203">
    <property type="term" value="P:TORC2 signaling"/>
    <property type="evidence" value="ECO:0007669"/>
    <property type="project" value="TreeGrafter"/>
</dbReference>
<dbReference type="Pfam" id="PF23164">
    <property type="entry name" value="UBL_AVO1"/>
    <property type="match status" value="1"/>
</dbReference>
<feature type="compositionally biased region" description="Low complexity" evidence="2">
    <location>
        <begin position="199"/>
        <end position="220"/>
    </location>
</feature>
<dbReference type="InParanoid" id="Q6CMT4"/>
<comment type="similarity">
    <text evidence="1">Belongs to the SIN1 family.</text>
</comment>
<feature type="region of interest" description="Disordered" evidence="2">
    <location>
        <begin position="119"/>
        <end position="231"/>
    </location>
</feature>
<dbReference type="GO" id="GO:0005737">
    <property type="term" value="C:cytoplasm"/>
    <property type="evidence" value="ECO:0007669"/>
    <property type="project" value="TreeGrafter"/>
</dbReference>
<evidence type="ECO:0000313" key="7">
    <source>
        <dbReference type="Proteomes" id="UP000000598"/>
    </source>
</evidence>
<dbReference type="GO" id="GO:0031932">
    <property type="term" value="C:TORC2 complex"/>
    <property type="evidence" value="ECO:0007669"/>
    <property type="project" value="InterPro"/>
</dbReference>
<dbReference type="FunCoup" id="Q6CMT4">
    <property type="interactions" value="283"/>
</dbReference>
<evidence type="ECO:0000259" key="5">
    <source>
        <dbReference type="Pfam" id="PF23164"/>
    </source>
</evidence>
<dbReference type="eggNOG" id="KOG3739">
    <property type="taxonomic scope" value="Eukaryota"/>
</dbReference>
<protein>
    <submittedName>
        <fullName evidence="6">KLLA0E17843p</fullName>
    </submittedName>
</protein>
<dbReference type="STRING" id="284590.Q6CMT4"/>
<dbReference type="Proteomes" id="UP000000598">
    <property type="component" value="Chromosome E"/>
</dbReference>
<feature type="domain" description="SIN1-type PH" evidence="4">
    <location>
        <begin position="989"/>
        <end position="1092"/>
    </location>
</feature>
<feature type="compositionally biased region" description="Basic residues" evidence="2">
    <location>
        <begin position="163"/>
        <end position="173"/>
    </location>
</feature>
<feature type="region of interest" description="Disordered" evidence="2">
    <location>
        <begin position="935"/>
        <end position="975"/>
    </location>
</feature>
<dbReference type="InterPro" id="IPR031567">
    <property type="entry name" value="CRIM_dom"/>
</dbReference>
<dbReference type="OMA" id="HWHENVK"/>
<organism evidence="6 7">
    <name type="scientific">Kluyveromyces lactis (strain ATCC 8585 / CBS 2359 / DSM 70799 / NBRC 1267 / NRRL Y-1140 / WM37)</name>
    <name type="common">Yeast</name>
    <name type="synonym">Candida sphaerica</name>
    <dbReference type="NCBI Taxonomy" id="284590"/>
    <lineage>
        <taxon>Eukaryota</taxon>
        <taxon>Fungi</taxon>
        <taxon>Dikarya</taxon>
        <taxon>Ascomycota</taxon>
        <taxon>Saccharomycotina</taxon>
        <taxon>Saccharomycetes</taxon>
        <taxon>Saccharomycetales</taxon>
        <taxon>Saccharomycetaceae</taxon>
        <taxon>Kluyveromyces</taxon>
    </lineage>
</organism>
<dbReference type="KEGG" id="kla:KLLA0_E17843g"/>
<evidence type="ECO:0000256" key="2">
    <source>
        <dbReference type="SAM" id="MobiDB-lite"/>
    </source>
</evidence>
<dbReference type="InterPro" id="IPR011993">
    <property type="entry name" value="PH-like_dom_sf"/>
</dbReference>
<dbReference type="InterPro" id="IPR056385">
    <property type="entry name" value="UBL_AVO1/Sin1"/>
</dbReference>
<dbReference type="GO" id="GO:0005546">
    <property type="term" value="F:phosphatidylinositol-4,5-bisphosphate binding"/>
    <property type="evidence" value="ECO:0007669"/>
    <property type="project" value="TreeGrafter"/>
</dbReference>
<dbReference type="InterPro" id="IPR031313">
    <property type="entry name" value="Sin1_PH_dom"/>
</dbReference>
<evidence type="ECO:0000256" key="1">
    <source>
        <dbReference type="ARBA" id="ARBA00009407"/>
    </source>
</evidence>
<evidence type="ECO:0000259" key="4">
    <source>
        <dbReference type="Pfam" id="PF16979"/>
    </source>
</evidence>
<feature type="compositionally biased region" description="Low complexity" evidence="2">
    <location>
        <begin position="944"/>
        <end position="973"/>
    </location>
</feature>
<gene>
    <name evidence="6" type="ORF">KLLA0_E17843g</name>
</gene>
<feature type="domain" description="AVO1/Sin1 ubiquitin-like" evidence="5">
    <location>
        <begin position="784"/>
        <end position="873"/>
    </location>
</feature>
<evidence type="ECO:0000259" key="3">
    <source>
        <dbReference type="Pfam" id="PF16978"/>
    </source>
</evidence>
<accession>Q6CMT4</accession>
<keyword evidence="7" id="KW-1185">Reference proteome</keyword>
<dbReference type="InterPro" id="IPR008828">
    <property type="entry name" value="Sin1/Avo1"/>
</dbReference>
<feature type="region of interest" description="Disordered" evidence="2">
    <location>
        <begin position="491"/>
        <end position="541"/>
    </location>
</feature>
<dbReference type="Gene3D" id="2.30.29.30">
    <property type="entry name" value="Pleckstrin-homology domain (PH domain)/Phosphotyrosine-binding domain (PTB)"/>
    <property type="match status" value="1"/>
</dbReference>
<dbReference type="Pfam" id="PF16979">
    <property type="entry name" value="SIN1_PH"/>
    <property type="match status" value="1"/>
</dbReference>
<dbReference type="Pfam" id="PF16978">
    <property type="entry name" value="CRIM"/>
    <property type="match status" value="1"/>
</dbReference>
<feature type="compositionally biased region" description="Polar residues" evidence="2">
    <location>
        <begin position="316"/>
        <end position="327"/>
    </location>
</feature>
<dbReference type="HOGENOM" id="CLU_008055_0_0_1"/>
<feature type="region of interest" description="Disordered" evidence="2">
    <location>
        <begin position="308"/>
        <end position="349"/>
    </location>
</feature>
<dbReference type="PANTHER" id="PTHR13335:SF1">
    <property type="entry name" value="TARGET OF RAPAMYCIN COMPLEX 2 SUBUNIT MAPKAP1"/>
    <property type="match status" value="1"/>
</dbReference>
<feature type="region of interest" description="Disordered" evidence="2">
    <location>
        <begin position="387"/>
        <end position="413"/>
    </location>
</feature>
<dbReference type="EMBL" id="CR382125">
    <property type="protein sequence ID" value="CAG99842.1"/>
    <property type="molecule type" value="Genomic_DNA"/>
</dbReference>
<reference evidence="6 7" key="1">
    <citation type="journal article" date="2004" name="Nature">
        <title>Genome evolution in yeasts.</title>
        <authorList>
            <consortium name="Genolevures"/>
            <person name="Dujon B."/>
            <person name="Sherman D."/>
            <person name="Fischer G."/>
            <person name="Durrens P."/>
            <person name="Casaregola S."/>
            <person name="Lafontaine I."/>
            <person name="de Montigny J."/>
            <person name="Marck C."/>
            <person name="Neuveglise C."/>
            <person name="Talla E."/>
            <person name="Goffard N."/>
            <person name="Frangeul L."/>
            <person name="Aigle M."/>
            <person name="Anthouard V."/>
            <person name="Babour A."/>
            <person name="Barbe V."/>
            <person name="Barnay S."/>
            <person name="Blanchin S."/>
            <person name="Beckerich J.M."/>
            <person name="Beyne E."/>
            <person name="Bleykasten C."/>
            <person name="Boisrame A."/>
            <person name="Boyer J."/>
            <person name="Cattolico L."/>
            <person name="Confanioleri F."/>
            <person name="de Daruvar A."/>
            <person name="Despons L."/>
            <person name="Fabre E."/>
            <person name="Fairhead C."/>
            <person name="Ferry-Dumazet H."/>
            <person name="Groppi A."/>
            <person name="Hantraye F."/>
            <person name="Hennequin C."/>
            <person name="Jauniaux N."/>
            <person name="Joyet P."/>
            <person name="Kachouri R."/>
            <person name="Kerrest A."/>
            <person name="Koszul R."/>
            <person name="Lemaire M."/>
            <person name="Lesur I."/>
            <person name="Ma L."/>
            <person name="Muller H."/>
            <person name="Nicaud J.M."/>
            <person name="Nikolski M."/>
            <person name="Oztas S."/>
            <person name="Ozier-Kalogeropoulos O."/>
            <person name="Pellenz S."/>
            <person name="Potier S."/>
            <person name="Richard G.F."/>
            <person name="Straub M.L."/>
            <person name="Suleau A."/>
            <person name="Swennene D."/>
            <person name="Tekaia F."/>
            <person name="Wesolowski-Louvel M."/>
            <person name="Westhof E."/>
            <person name="Wirth B."/>
            <person name="Zeniou-Meyer M."/>
            <person name="Zivanovic I."/>
            <person name="Bolotin-Fukuhara M."/>
            <person name="Thierry A."/>
            <person name="Bouchier C."/>
            <person name="Caudron B."/>
            <person name="Scarpelli C."/>
            <person name="Gaillardin C."/>
            <person name="Weissenbach J."/>
            <person name="Wincker P."/>
            <person name="Souciet J.L."/>
        </authorList>
    </citation>
    <scope>NUCLEOTIDE SEQUENCE [LARGE SCALE GENOMIC DNA]</scope>
    <source>
        <strain evidence="7">ATCC 8585 / CBS 2359 / DSM 70799 / NBRC 1267 / NRRL Y-1140 / WM37</strain>
    </source>
</reference>
<proteinExistence type="inferred from homology"/>
<dbReference type="PANTHER" id="PTHR13335">
    <property type="entry name" value="TARGET OF RAPAMYCIN COMPLEX 2 SUBUNIT MAPKAP1"/>
    <property type="match status" value="1"/>
</dbReference>